<dbReference type="Gene3D" id="3.90.132.10">
    <property type="entry name" value="Leishmanolysin , domain 2"/>
    <property type="match status" value="1"/>
</dbReference>
<dbReference type="Pfam" id="PF07589">
    <property type="entry name" value="PEP-CTERM"/>
    <property type="match status" value="1"/>
</dbReference>
<evidence type="ECO:0000313" key="4">
    <source>
        <dbReference type="EMBL" id="QDT52102.1"/>
    </source>
</evidence>
<sequence precursor="true">MTRAMRASFLMVILASSARTASAELVINVNFTGDSQFSAAFDSAAQIWQSRLGGYQNGFVVNRTAGSSYLNGQTVSEVFINAVIAPGDGVGNVLGSAGPSELVLDAAGFYLTTDGAMTFDSFDAQNVLDNGNWENLILHEMGHVLGFGTLWELNGVYDPLGDPSHFTGANAIAAWNSEFGQTGMPDVEQEGGGGTAGAHWNENVNGSGPTGIEDSLGRDMRDELMTGWLNPNSFISDMTVASFIDIGFTGVEAVPEPGTLALSSLAFGAAVVRRRRSRRRKDSRGVRVCP</sequence>
<evidence type="ECO:0000313" key="5">
    <source>
        <dbReference type="Proteomes" id="UP000315700"/>
    </source>
</evidence>
<feature type="domain" description="Ice-binding protein C-terminal" evidence="3">
    <location>
        <begin position="253"/>
        <end position="276"/>
    </location>
</feature>
<proteinExistence type="predicted"/>
<dbReference type="InParanoid" id="A0A517S7K3"/>
<feature type="region of interest" description="Disordered" evidence="1">
    <location>
        <begin position="188"/>
        <end position="209"/>
    </location>
</feature>
<evidence type="ECO:0000259" key="3">
    <source>
        <dbReference type="Pfam" id="PF07589"/>
    </source>
</evidence>
<feature type="signal peptide" evidence="2">
    <location>
        <begin position="1"/>
        <end position="23"/>
    </location>
</feature>
<protein>
    <recommendedName>
        <fullName evidence="3">Ice-binding protein C-terminal domain-containing protein</fullName>
    </recommendedName>
</protein>
<reference evidence="4 5" key="1">
    <citation type="submission" date="2019-02" db="EMBL/GenBank/DDBJ databases">
        <title>Deep-cultivation of Planctomycetes and their phenomic and genomic characterization uncovers novel biology.</title>
        <authorList>
            <person name="Wiegand S."/>
            <person name="Jogler M."/>
            <person name="Boedeker C."/>
            <person name="Pinto D."/>
            <person name="Vollmers J."/>
            <person name="Rivas-Marin E."/>
            <person name="Kohn T."/>
            <person name="Peeters S.H."/>
            <person name="Heuer A."/>
            <person name="Rast P."/>
            <person name="Oberbeckmann S."/>
            <person name="Bunk B."/>
            <person name="Jeske O."/>
            <person name="Meyerdierks A."/>
            <person name="Storesund J.E."/>
            <person name="Kallscheuer N."/>
            <person name="Luecker S."/>
            <person name="Lage O.M."/>
            <person name="Pohl T."/>
            <person name="Merkel B.J."/>
            <person name="Hornburger P."/>
            <person name="Mueller R.-W."/>
            <person name="Bruemmer F."/>
            <person name="Labrenz M."/>
            <person name="Spormann A.M."/>
            <person name="Op den Camp H."/>
            <person name="Overmann J."/>
            <person name="Amann R."/>
            <person name="Jetten M.S.M."/>
            <person name="Mascher T."/>
            <person name="Medema M.H."/>
            <person name="Devos D.P."/>
            <person name="Kaster A.-K."/>
            <person name="Ovreas L."/>
            <person name="Rohde M."/>
            <person name="Galperin M.Y."/>
            <person name="Jogler C."/>
        </authorList>
    </citation>
    <scope>NUCLEOTIDE SEQUENCE [LARGE SCALE GENOMIC DNA]</scope>
    <source>
        <strain evidence="4 5">Pan44</strain>
    </source>
</reference>
<dbReference type="InterPro" id="IPR013424">
    <property type="entry name" value="Ice-binding_C"/>
</dbReference>
<gene>
    <name evidence="4" type="ORF">Pan44_01110</name>
</gene>
<name>A0A517S7K3_9PLAN</name>
<accession>A0A517S7K3</accession>
<dbReference type="Proteomes" id="UP000315700">
    <property type="component" value="Chromosome"/>
</dbReference>
<dbReference type="KEGG" id="ccos:Pan44_01110"/>
<evidence type="ECO:0000256" key="1">
    <source>
        <dbReference type="SAM" id="MobiDB-lite"/>
    </source>
</evidence>
<keyword evidence="2" id="KW-0732">Signal</keyword>
<keyword evidence="5" id="KW-1185">Reference proteome</keyword>
<evidence type="ECO:0000256" key="2">
    <source>
        <dbReference type="SAM" id="SignalP"/>
    </source>
</evidence>
<dbReference type="AlphaFoldDB" id="A0A517S7K3"/>
<organism evidence="4 5">
    <name type="scientific">Caulifigura coniformis</name>
    <dbReference type="NCBI Taxonomy" id="2527983"/>
    <lineage>
        <taxon>Bacteria</taxon>
        <taxon>Pseudomonadati</taxon>
        <taxon>Planctomycetota</taxon>
        <taxon>Planctomycetia</taxon>
        <taxon>Planctomycetales</taxon>
        <taxon>Planctomycetaceae</taxon>
        <taxon>Caulifigura</taxon>
    </lineage>
</organism>
<dbReference type="EMBL" id="CP036271">
    <property type="protein sequence ID" value="QDT52102.1"/>
    <property type="molecule type" value="Genomic_DNA"/>
</dbReference>
<feature type="chain" id="PRO_5022211024" description="Ice-binding protein C-terminal domain-containing protein" evidence="2">
    <location>
        <begin position="24"/>
        <end position="290"/>
    </location>
</feature>
<dbReference type="NCBIfam" id="TIGR02595">
    <property type="entry name" value="PEP_CTERM"/>
    <property type="match status" value="1"/>
</dbReference>
<dbReference type="SUPFAM" id="SSF55486">
    <property type="entry name" value="Metalloproteases ('zincins'), catalytic domain"/>
    <property type="match status" value="2"/>
</dbReference>